<dbReference type="CDD" id="cd17335">
    <property type="entry name" value="MFS_MFSD6"/>
    <property type="match status" value="1"/>
</dbReference>
<keyword evidence="4 6" id="KW-1133">Transmembrane helix</keyword>
<dbReference type="GeneID" id="108738985"/>
<evidence type="ECO:0000259" key="7">
    <source>
        <dbReference type="PROSITE" id="PS50850"/>
    </source>
</evidence>
<dbReference type="SUPFAM" id="SSF103473">
    <property type="entry name" value="MFS general substrate transporter"/>
    <property type="match status" value="1"/>
</dbReference>
<feature type="transmembrane region" description="Helical" evidence="6">
    <location>
        <begin position="195"/>
        <end position="215"/>
    </location>
</feature>
<keyword evidence="8" id="KW-1185">Reference proteome</keyword>
<dbReference type="RefSeq" id="XP_018328122.1">
    <property type="nucleotide sequence ID" value="XM_018472620.1"/>
</dbReference>
<keyword evidence="3 6" id="KW-0812">Transmembrane</keyword>
<dbReference type="GO" id="GO:0022857">
    <property type="term" value="F:transmembrane transporter activity"/>
    <property type="evidence" value="ECO:0007669"/>
    <property type="project" value="InterPro"/>
</dbReference>
<evidence type="ECO:0000256" key="1">
    <source>
        <dbReference type="ARBA" id="ARBA00004141"/>
    </source>
</evidence>
<evidence type="ECO:0000313" key="10">
    <source>
        <dbReference type="RefSeq" id="XP_025828892.1"/>
    </source>
</evidence>
<feature type="transmembrane region" description="Helical" evidence="6">
    <location>
        <begin position="302"/>
        <end position="330"/>
    </location>
</feature>
<dbReference type="InterPro" id="IPR036259">
    <property type="entry name" value="MFS_trans_sf"/>
</dbReference>
<dbReference type="RefSeq" id="XP_025828892.1">
    <property type="nucleotide sequence ID" value="XM_025973107.1"/>
</dbReference>
<dbReference type="PANTHER" id="PTHR16172">
    <property type="entry name" value="MAJOR FACILITATOR SUPERFAMILY DOMAIN-CONTAINING PROTEIN 6-LIKE"/>
    <property type="match status" value="1"/>
</dbReference>
<feature type="transmembrane region" description="Helical" evidence="6">
    <location>
        <begin position="350"/>
        <end position="372"/>
    </location>
</feature>
<evidence type="ECO:0000256" key="3">
    <source>
        <dbReference type="ARBA" id="ARBA00022692"/>
    </source>
</evidence>
<dbReference type="KEGG" id="apln:108738985"/>
<comment type="subcellular location">
    <subcellularLocation>
        <location evidence="1">Membrane</location>
        <topology evidence="1">Multi-pass membrane protein</topology>
    </subcellularLocation>
</comment>
<reference evidence="9 10" key="1">
    <citation type="submission" date="2025-04" db="UniProtKB">
        <authorList>
            <consortium name="RefSeq"/>
        </authorList>
    </citation>
    <scope>IDENTIFICATION</scope>
    <source>
        <tissue evidence="9 10">Entire body</tissue>
    </source>
</reference>
<dbReference type="PROSITE" id="PS50850">
    <property type="entry name" value="MFS"/>
    <property type="match status" value="1"/>
</dbReference>
<dbReference type="AlphaFoldDB" id="A0A1W4X5L7"/>
<sequence length="526" mass="57622">MKINRQLLPVKAHFLFFMGAMGPILPQLSVYGKELGISAMVMGIVTAILPLSFIFFKFAFGVLVDAFQVYRKVIFIAIILAMSLSFSALCLVPAVYLSNFEIKNVTCGSLKQCNLSISVEDSNLSMRNIICSCDNSTKNSISTLKGLISLSQNSDVCFFRNSSSFCEFDCDLECREDLDVETSKTTPNDEFDSTFWYFVLLMSAGTILFNVVNSISDAVCFDMVGDSHDYGQQRVWGTIGWGFAAMVSGFAVDWWSPGPAKSYTPALIVMTIFIILDVIACTKLKLPNIDPPTNIVKDLRELLSSTSTTAFLVFVTIAGVLDGVLIYFLLWYVEDLALEAQTANVKVVEGFVVAAETLGTEILFFAIAGKILDKIGYQTCMSLCFINYGVRFGLIALVQSPWWIVPVEYVMQGPTYGLMYSTIVSYANKISPPGMSATTQGIVAGLDDGVGYSIGSLLGGFLYKTFGGRCSFSLFAIGSFLCALVHFCLYRTCLKDSERRLEYVPPSSGVVAGTTTENKEADDLIN</sequence>
<evidence type="ECO:0000256" key="5">
    <source>
        <dbReference type="ARBA" id="ARBA00023136"/>
    </source>
</evidence>
<comment type="similarity">
    <text evidence="2">Belongs to the major facilitator superfamily. MFSD6 family.</text>
</comment>
<feature type="transmembrane region" description="Helical" evidence="6">
    <location>
        <begin position="73"/>
        <end position="96"/>
    </location>
</feature>
<gene>
    <name evidence="9 10" type="primary">LOC108738985</name>
</gene>
<dbReference type="OrthoDB" id="10029266at2759"/>
<dbReference type="InterPro" id="IPR051717">
    <property type="entry name" value="MFS_MFSD6"/>
</dbReference>
<organism evidence="8 9">
    <name type="scientific">Agrilus planipennis</name>
    <name type="common">Emerald ash borer</name>
    <name type="synonym">Agrilus marcopoli</name>
    <dbReference type="NCBI Taxonomy" id="224129"/>
    <lineage>
        <taxon>Eukaryota</taxon>
        <taxon>Metazoa</taxon>
        <taxon>Ecdysozoa</taxon>
        <taxon>Arthropoda</taxon>
        <taxon>Hexapoda</taxon>
        <taxon>Insecta</taxon>
        <taxon>Pterygota</taxon>
        <taxon>Neoptera</taxon>
        <taxon>Endopterygota</taxon>
        <taxon>Coleoptera</taxon>
        <taxon>Polyphaga</taxon>
        <taxon>Elateriformia</taxon>
        <taxon>Buprestoidea</taxon>
        <taxon>Buprestidae</taxon>
        <taxon>Agrilinae</taxon>
        <taxon>Agrilus</taxon>
    </lineage>
</organism>
<feature type="transmembrane region" description="Helical" evidence="6">
    <location>
        <begin position="472"/>
        <end position="490"/>
    </location>
</feature>
<evidence type="ECO:0000313" key="9">
    <source>
        <dbReference type="RefSeq" id="XP_018328122.1"/>
    </source>
</evidence>
<dbReference type="Pfam" id="PF12832">
    <property type="entry name" value="MFS_1_like"/>
    <property type="match status" value="1"/>
</dbReference>
<evidence type="ECO:0000256" key="6">
    <source>
        <dbReference type="SAM" id="Phobius"/>
    </source>
</evidence>
<feature type="transmembrane region" description="Helical" evidence="6">
    <location>
        <begin position="384"/>
        <end position="404"/>
    </location>
</feature>
<feature type="transmembrane region" description="Helical" evidence="6">
    <location>
        <begin position="12"/>
        <end position="31"/>
    </location>
</feature>
<name>A0A1W4X5L7_AGRPL</name>
<dbReference type="InterPro" id="IPR024989">
    <property type="entry name" value="MFS_assoc_dom"/>
</dbReference>
<feature type="transmembrane region" description="Helical" evidence="6">
    <location>
        <begin position="262"/>
        <end position="281"/>
    </location>
</feature>
<accession>A0A1W4X5L7</accession>
<evidence type="ECO:0000256" key="2">
    <source>
        <dbReference type="ARBA" id="ARBA00005241"/>
    </source>
</evidence>
<dbReference type="Proteomes" id="UP000192223">
    <property type="component" value="Unplaced"/>
</dbReference>
<evidence type="ECO:0000313" key="8">
    <source>
        <dbReference type="Proteomes" id="UP000192223"/>
    </source>
</evidence>
<proteinExistence type="inferred from homology"/>
<evidence type="ECO:0000256" key="4">
    <source>
        <dbReference type="ARBA" id="ARBA00022989"/>
    </source>
</evidence>
<feature type="transmembrane region" description="Helical" evidence="6">
    <location>
        <begin position="235"/>
        <end position="256"/>
    </location>
</feature>
<feature type="transmembrane region" description="Helical" evidence="6">
    <location>
        <begin position="37"/>
        <end position="61"/>
    </location>
</feature>
<protein>
    <submittedName>
        <fullName evidence="9 10">Uncharacterized protein LOC108738985 isoform X1</fullName>
    </submittedName>
</protein>
<feature type="domain" description="Major facilitator superfamily (MFS) profile" evidence="7">
    <location>
        <begin position="311"/>
        <end position="526"/>
    </location>
</feature>
<dbReference type="Gene3D" id="1.20.1250.20">
    <property type="entry name" value="MFS general substrate transporter like domains"/>
    <property type="match status" value="3"/>
</dbReference>
<keyword evidence="5 6" id="KW-0472">Membrane</keyword>
<dbReference type="STRING" id="224129.A0A1W4X5L7"/>
<dbReference type="InterPro" id="IPR020846">
    <property type="entry name" value="MFS_dom"/>
</dbReference>
<dbReference type="GO" id="GO:0016020">
    <property type="term" value="C:membrane"/>
    <property type="evidence" value="ECO:0007669"/>
    <property type="project" value="UniProtKB-SubCell"/>
</dbReference>
<dbReference type="PANTHER" id="PTHR16172:SF37">
    <property type="entry name" value="RE36877P"/>
    <property type="match status" value="1"/>
</dbReference>